<dbReference type="NCBIfam" id="NF045842">
    <property type="entry name" value="MIP_near_MIB"/>
    <property type="match status" value="1"/>
</dbReference>
<evidence type="ECO:0000313" key="4">
    <source>
        <dbReference type="Proteomes" id="UP000008907"/>
    </source>
</evidence>
<dbReference type="InterPro" id="IPR022382">
    <property type="entry name" value="Mycoplasma_peptidase_DUF31"/>
</dbReference>
<dbReference type="InterPro" id="IPR022381">
    <property type="entry name" value="Uncharacterised_MG067"/>
</dbReference>
<dbReference type="PRINTS" id="PR00840">
    <property type="entry name" value="Y06768FAMILY"/>
</dbReference>
<dbReference type="Proteomes" id="UP000008907">
    <property type="component" value="Chromosome"/>
</dbReference>
<organism evidence="3 4">
    <name type="scientific">Mycoplasma putrefaciens (strain ATCC 15718 / NCTC 10155 / C30 KS-1 / KS-1)</name>
    <dbReference type="NCBI Taxonomy" id="743965"/>
    <lineage>
        <taxon>Bacteria</taxon>
        <taxon>Bacillati</taxon>
        <taxon>Mycoplasmatota</taxon>
        <taxon>Mollicutes</taxon>
        <taxon>Mycoplasmataceae</taxon>
        <taxon>Mycoplasma</taxon>
    </lineage>
</organism>
<dbReference type="PROSITE" id="PS51257">
    <property type="entry name" value="PROKAR_LIPOPROTEIN"/>
    <property type="match status" value="1"/>
</dbReference>
<dbReference type="AlphaFoldDB" id="A0A7U3ZSF9"/>
<keyword evidence="3" id="KW-0449">Lipoprotein</keyword>
<gene>
    <name evidence="3" type="ordered locus">MPUT_0333</name>
</gene>
<dbReference type="KEGG" id="mpf:MPUT_0333"/>
<dbReference type="NCBIfam" id="NF045841">
    <property type="entry name" value="Ig_SerProt_MIP"/>
    <property type="match status" value="1"/>
</dbReference>
<evidence type="ECO:0000256" key="1">
    <source>
        <dbReference type="SAM" id="Coils"/>
    </source>
</evidence>
<accession>A0A7U3ZSF9</accession>
<feature type="coiled-coil region" evidence="1">
    <location>
        <begin position="385"/>
        <end position="428"/>
    </location>
</feature>
<evidence type="ECO:0000259" key="2">
    <source>
        <dbReference type="Pfam" id="PF01732"/>
    </source>
</evidence>
<feature type="domain" description="DUF31" evidence="2">
    <location>
        <begin position="298"/>
        <end position="769"/>
    </location>
</feature>
<proteinExistence type="predicted"/>
<reference evidence="3 4" key="1">
    <citation type="journal article" date="2011" name="J. Bacteriol.">
        <title>Genome Sequence of Mycoplasma putrefaciens Type Strain KS1.</title>
        <authorList>
            <person name="Calcutt M.J."/>
            <person name="Foecking M.F."/>
        </authorList>
    </citation>
    <scope>NUCLEOTIDE SEQUENCE [LARGE SCALE GENOMIC DNA]</scope>
    <source>
        <strain evidence="4">ATCC 15718 / NCTC 10155 / C30 KS-1 / KS-1</strain>
    </source>
</reference>
<dbReference type="RefSeq" id="WP_014035067.1">
    <property type="nucleotide sequence ID" value="NC_015946.1"/>
</dbReference>
<protein>
    <submittedName>
        <fullName evidence="3">Lipoprotein</fullName>
    </submittedName>
</protein>
<sequence length="852" mass="97520">MKLLNKLLAVTSIASVTIPSLLVVACSNVIEDNKPLSKEDVKNFINFIDSEEKLKQVADFHFINQFGQSKKLSETLPTEIQANPSSLKITLKDKRYNENILLSIESATTDRGATSNISNATGTVTVFIKFLNRKEAKTKTKKIILTGLSRNNGFNHHGSQEVDPTAAFGGENGIISYNAMSQEERFKYDNDKYVKVLESMYNQHGLNKNIDIKEKFGLNFSEVEKQEFDNLAKDVKFDSYYNAALKGFTLPVYEESNGKKEKKLKINDGPEVNKGPSFTDSLGTDHFKSNGLARTLINETYKTVAEQTFQVRFTYLKDFAEEIALSKKNIELIKSWDENQLKDFKNDQIKKLEYQYQLVIEQIQREIAFLATNDNGIKTNKQNLIKEKLTELEHKRNEIKSHTRESLIKLQEDEISKFEERKSKGEERSVESGTMWIMDYQLENNPTTFYFGTNSHVAKALTNKLTAVSITRIKESVKVGQKLMLNSFDKNFETFTFNIDDKNRGSVSAIFHATDFISKKPSDYLVKEQAKKYKDAGFFADFAVIEFDFKKLLSNDNLSVMSGREPLNNYKNQSVQELAKIITNNYANKENKQVKFKSDSYLTEYKKIDRPILIENEEEFNKLENLYILGYPTSEGDYYLKKYEDDTQIIEKKHDFSLWINADSKYFETVSKQEGFSGNYSESELSRGNFLSYQIGYRSFIDKPGLTDAFLAAHRVGSDLYTLADQDGKLKQYFNFGLELMPRFYAPAGGASGSSVRNKNNELIAVYHASNNSAKTGLATMLRSPGYKYNGLFGEYNLPQYDLIYGSGKEQINSYRHALENKYKSSGIKTRLFKDGFDKQNIPENFKFISNK</sequence>
<name>A0A7U3ZSF9_MYCPK</name>
<dbReference type="Pfam" id="PF01732">
    <property type="entry name" value="Mycop_pep_DUF31"/>
    <property type="match status" value="1"/>
</dbReference>
<keyword evidence="1" id="KW-0175">Coiled coil</keyword>
<dbReference type="EMBL" id="CP003021">
    <property type="protein sequence ID" value="AEM68711.1"/>
    <property type="molecule type" value="Genomic_DNA"/>
</dbReference>
<evidence type="ECO:0000313" key="3">
    <source>
        <dbReference type="EMBL" id="AEM68711.1"/>
    </source>
</evidence>